<accession>A0A3P6EHI8</accession>
<protein>
    <submittedName>
        <fullName evidence="2">Uncharacterized protein</fullName>
    </submittedName>
</protein>
<feature type="compositionally biased region" description="Polar residues" evidence="1">
    <location>
        <begin position="315"/>
        <end position="333"/>
    </location>
</feature>
<feature type="region of interest" description="Disordered" evidence="1">
    <location>
        <begin position="117"/>
        <end position="139"/>
    </location>
</feature>
<name>A0A3P6EHI8_BRAOL</name>
<reference evidence="2" key="1">
    <citation type="submission" date="2018-11" db="EMBL/GenBank/DDBJ databases">
        <authorList>
            <consortium name="Genoscope - CEA"/>
            <person name="William W."/>
        </authorList>
    </citation>
    <scope>NUCLEOTIDE SEQUENCE</scope>
</reference>
<feature type="region of interest" description="Disordered" evidence="1">
    <location>
        <begin position="28"/>
        <end position="90"/>
    </location>
</feature>
<feature type="region of interest" description="Disordered" evidence="1">
    <location>
        <begin position="158"/>
        <end position="180"/>
    </location>
</feature>
<evidence type="ECO:0000313" key="2">
    <source>
        <dbReference type="EMBL" id="VDD31882.1"/>
    </source>
</evidence>
<feature type="region of interest" description="Disordered" evidence="1">
    <location>
        <begin position="302"/>
        <end position="342"/>
    </location>
</feature>
<feature type="compositionally biased region" description="Basic and acidic residues" evidence="1">
    <location>
        <begin position="117"/>
        <end position="126"/>
    </location>
</feature>
<dbReference type="AlphaFoldDB" id="A0A3P6EHI8"/>
<feature type="compositionally biased region" description="Polar residues" evidence="1">
    <location>
        <begin position="75"/>
        <end position="90"/>
    </location>
</feature>
<proteinExistence type="predicted"/>
<feature type="compositionally biased region" description="Basic and acidic residues" evidence="1">
    <location>
        <begin position="160"/>
        <end position="177"/>
    </location>
</feature>
<sequence length="342" mass="38535">MVSSSIDEARNQKAAYRAIANRLDQAKHELAEHQANARERNQPTPDPLRETLKPHNAGAFSTPEILSARSGRYTGDNSQRPPQQNMPQQSLSYSGLDEIDTGLQAQRSTLIQSQNKYMERTGEPRNRIPPLGNLTSENQTPSALRTAQKMRFSDPIRQARGYDPRKPIDMDPQREDLEIPGETGTFQNYIERNDAELKRIHAIVYMATSSSPDIDMVIEGTRRAYINKFREIKAKISHPNEVVALTALKNGVWFSSKFREKMAVQAPISLDDALHRTSYFATHEEEVAALKEQYIANKNNIAKKNNAPKEPATKGQHSYAINNSPQNKPSTYDPSKHCAFHG</sequence>
<dbReference type="EMBL" id="LR031875">
    <property type="protein sequence ID" value="VDD31882.1"/>
    <property type="molecule type" value="Genomic_DNA"/>
</dbReference>
<feature type="compositionally biased region" description="Basic and acidic residues" evidence="1">
    <location>
        <begin position="28"/>
        <end position="53"/>
    </location>
</feature>
<evidence type="ECO:0000256" key="1">
    <source>
        <dbReference type="SAM" id="MobiDB-lite"/>
    </source>
</evidence>
<gene>
    <name evidence="2" type="ORF">BOLC9T57205H</name>
</gene>
<organism evidence="2">
    <name type="scientific">Brassica oleracea</name>
    <name type="common">Wild cabbage</name>
    <dbReference type="NCBI Taxonomy" id="3712"/>
    <lineage>
        <taxon>Eukaryota</taxon>
        <taxon>Viridiplantae</taxon>
        <taxon>Streptophyta</taxon>
        <taxon>Embryophyta</taxon>
        <taxon>Tracheophyta</taxon>
        <taxon>Spermatophyta</taxon>
        <taxon>Magnoliopsida</taxon>
        <taxon>eudicotyledons</taxon>
        <taxon>Gunneridae</taxon>
        <taxon>Pentapetalae</taxon>
        <taxon>rosids</taxon>
        <taxon>malvids</taxon>
        <taxon>Brassicales</taxon>
        <taxon>Brassicaceae</taxon>
        <taxon>Brassiceae</taxon>
        <taxon>Brassica</taxon>
    </lineage>
</organism>